<dbReference type="PROSITE" id="PS50110">
    <property type="entry name" value="RESPONSE_REGULATORY"/>
    <property type="match status" value="1"/>
</dbReference>
<comment type="caution">
    <text evidence="6">Lacks conserved residue(s) required for the propagation of feature annotation.</text>
</comment>
<evidence type="ECO:0000256" key="4">
    <source>
        <dbReference type="ARBA" id="ARBA00023125"/>
    </source>
</evidence>
<dbReference type="CDD" id="cd00383">
    <property type="entry name" value="trans_reg_C"/>
    <property type="match status" value="1"/>
</dbReference>
<evidence type="ECO:0000256" key="7">
    <source>
        <dbReference type="PROSITE-ProRule" id="PRU01091"/>
    </source>
</evidence>
<evidence type="ECO:0000256" key="1">
    <source>
        <dbReference type="ARBA" id="ARBA00022553"/>
    </source>
</evidence>
<feature type="domain" description="OmpR/PhoB-type" evidence="9">
    <location>
        <begin position="138"/>
        <end position="237"/>
    </location>
</feature>
<dbReference type="PROSITE" id="PS51755">
    <property type="entry name" value="OMPR_PHOB"/>
    <property type="match status" value="1"/>
</dbReference>
<dbReference type="Gene3D" id="3.40.50.2300">
    <property type="match status" value="1"/>
</dbReference>
<dbReference type="EMBL" id="JFHD01000004">
    <property type="protein sequence ID" value="KDR32141.1"/>
    <property type="molecule type" value="Genomic_DNA"/>
</dbReference>
<reference evidence="10 11" key="1">
    <citation type="submission" date="2014-03" db="EMBL/GenBank/DDBJ databases">
        <title>Draft Genome Sequences of Four Burkholderia Strains.</title>
        <authorList>
            <person name="Liu X.Y."/>
            <person name="Li C.X."/>
            <person name="Xu J.H."/>
        </authorList>
    </citation>
    <scope>NUCLEOTIDE SEQUENCE [LARGE SCALE GENOMIC DNA]</scope>
    <source>
        <strain evidence="10 11">OP-1</strain>
    </source>
</reference>
<evidence type="ECO:0000259" key="8">
    <source>
        <dbReference type="PROSITE" id="PS50110"/>
    </source>
</evidence>
<feature type="domain" description="Response regulatory" evidence="8">
    <location>
        <begin position="10"/>
        <end position="124"/>
    </location>
</feature>
<dbReference type="InterPro" id="IPR036388">
    <property type="entry name" value="WH-like_DNA-bd_sf"/>
</dbReference>
<dbReference type="SMART" id="SM00862">
    <property type="entry name" value="Trans_reg_C"/>
    <property type="match status" value="1"/>
</dbReference>
<keyword evidence="3" id="KW-0805">Transcription regulation</keyword>
<dbReference type="Gene3D" id="1.10.10.10">
    <property type="entry name" value="Winged helix-like DNA-binding domain superfamily/Winged helix DNA-binding domain"/>
    <property type="match status" value="1"/>
</dbReference>
<dbReference type="InterPro" id="IPR016032">
    <property type="entry name" value="Sig_transdc_resp-reg_C-effctor"/>
</dbReference>
<dbReference type="RefSeq" id="WP_008345354.1">
    <property type="nucleotide sequence ID" value="NZ_CP084288.1"/>
</dbReference>
<keyword evidence="2" id="KW-0902">Two-component regulatory system</keyword>
<dbReference type="PANTHER" id="PTHR48111">
    <property type="entry name" value="REGULATOR OF RPOS"/>
    <property type="match status" value="1"/>
</dbReference>
<comment type="caution">
    <text evidence="10">The sequence shown here is derived from an EMBL/GenBank/DDBJ whole genome shotgun (WGS) entry which is preliminary data.</text>
</comment>
<dbReference type="Pfam" id="PF00486">
    <property type="entry name" value="Trans_reg_C"/>
    <property type="match status" value="1"/>
</dbReference>
<keyword evidence="1" id="KW-0597">Phosphoprotein</keyword>
<dbReference type="Pfam" id="PF00072">
    <property type="entry name" value="Response_reg"/>
    <property type="match status" value="1"/>
</dbReference>
<dbReference type="GO" id="GO:0006355">
    <property type="term" value="P:regulation of DNA-templated transcription"/>
    <property type="evidence" value="ECO:0007669"/>
    <property type="project" value="InterPro"/>
</dbReference>
<dbReference type="InterPro" id="IPR001789">
    <property type="entry name" value="Sig_transdc_resp-reg_receiver"/>
</dbReference>
<proteinExistence type="predicted"/>
<keyword evidence="11" id="KW-1185">Reference proteome</keyword>
<dbReference type="GO" id="GO:0005829">
    <property type="term" value="C:cytosol"/>
    <property type="evidence" value="ECO:0007669"/>
    <property type="project" value="TreeGrafter"/>
</dbReference>
<name>A0A656QMK1_9BURK</name>
<evidence type="ECO:0000313" key="10">
    <source>
        <dbReference type="EMBL" id="KDR32141.1"/>
    </source>
</evidence>
<dbReference type="InterPro" id="IPR039420">
    <property type="entry name" value="WalR-like"/>
</dbReference>
<evidence type="ECO:0000256" key="5">
    <source>
        <dbReference type="ARBA" id="ARBA00023163"/>
    </source>
</evidence>
<evidence type="ECO:0000313" key="11">
    <source>
        <dbReference type="Proteomes" id="UP000027451"/>
    </source>
</evidence>
<dbReference type="SUPFAM" id="SSF52172">
    <property type="entry name" value="CheY-like"/>
    <property type="match status" value="1"/>
</dbReference>
<gene>
    <name evidence="10" type="ORF">BG60_26095</name>
</gene>
<dbReference type="SUPFAM" id="SSF46894">
    <property type="entry name" value="C-terminal effector domain of the bipartite response regulators"/>
    <property type="match status" value="1"/>
</dbReference>
<dbReference type="SMART" id="SM00448">
    <property type="entry name" value="REC"/>
    <property type="match status" value="1"/>
</dbReference>
<accession>A0A656QMK1</accession>
<dbReference type="GO" id="GO:0000156">
    <property type="term" value="F:phosphorelay response regulator activity"/>
    <property type="evidence" value="ECO:0007669"/>
    <property type="project" value="TreeGrafter"/>
</dbReference>
<feature type="DNA-binding region" description="OmpR/PhoB-type" evidence="7">
    <location>
        <begin position="138"/>
        <end position="237"/>
    </location>
</feature>
<evidence type="ECO:0000256" key="3">
    <source>
        <dbReference type="ARBA" id="ARBA00023015"/>
    </source>
</evidence>
<dbReference type="Proteomes" id="UP000027451">
    <property type="component" value="Unassembled WGS sequence"/>
</dbReference>
<evidence type="ECO:0000259" key="9">
    <source>
        <dbReference type="PROSITE" id="PS51755"/>
    </source>
</evidence>
<dbReference type="InterPro" id="IPR011006">
    <property type="entry name" value="CheY-like_superfamily"/>
</dbReference>
<dbReference type="OrthoDB" id="9126288at2"/>
<dbReference type="AlphaFoldDB" id="A0A656QMK1"/>
<keyword evidence="4 7" id="KW-0238">DNA-binding</keyword>
<keyword evidence="5" id="KW-0804">Transcription</keyword>
<evidence type="ECO:0000256" key="6">
    <source>
        <dbReference type="PROSITE-ProRule" id="PRU00169"/>
    </source>
</evidence>
<dbReference type="GO" id="GO:0000976">
    <property type="term" value="F:transcription cis-regulatory region binding"/>
    <property type="evidence" value="ECO:0007669"/>
    <property type="project" value="TreeGrafter"/>
</dbReference>
<organism evidence="10 11">
    <name type="scientific">Caballeronia zhejiangensis</name>
    <dbReference type="NCBI Taxonomy" id="871203"/>
    <lineage>
        <taxon>Bacteria</taxon>
        <taxon>Pseudomonadati</taxon>
        <taxon>Pseudomonadota</taxon>
        <taxon>Betaproteobacteria</taxon>
        <taxon>Burkholderiales</taxon>
        <taxon>Burkholderiaceae</taxon>
        <taxon>Caballeronia</taxon>
    </lineage>
</organism>
<dbReference type="PANTHER" id="PTHR48111:SF1">
    <property type="entry name" value="TWO-COMPONENT RESPONSE REGULATOR ORR33"/>
    <property type="match status" value="1"/>
</dbReference>
<sequence>MISGTHEPHRIVIVEPDDGVRQKLRAFLSSYYPAMRTISNAETLAVEIEHTKPSLILLSNELTDTPTAAVLCDLRTLHPDIAVLVIGAPHGWMDAITCLDLGADDFVQMPCNEREILSRMRNLLRHRARRALPVTPGDGKLRLGDFVLDPAKRTLKRKRVAIDVHDRLIELLALFARNPMTVMSRLRLTRQLSEQGCALSERSVDALVCRLRQIVEDDPAEPRLIQTIRGRGYAFSPNGAKLGAVMPAHA</sequence>
<protein>
    <recommendedName>
        <fullName evidence="12">Transcriptional regulator</fullName>
    </recommendedName>
</protein>
<evidence type="ECO:0000256" key="2">
    <source>
        <dbReference type="ARBA" id="ARBA00023012"/>
    </source>
</evidence>
<dbReference type="GO" id="GO:0032993">
    <property type="term" value="C:protein-DNA complex"/>
    <property type="evidence" value="ECO:0007669"/>
    <property type="project" value="TreeGrafter"/>
</dbReference>
<dbReference type="InterPro" id="IPR001867">
    <property type="entry name" value="OmpR/PhoB-type_DNA-bd"/>
</dbReference>
<evidence type="ECO:0008006" key="12">
    <source>
        <dbReference type="Google" id="ProtNLM"/>
    </source>
</evidence>